<dbReference type="Gene3D" id="1.20.1300.10">
    <property type="entry name" value="Fumarate reductase/succinate dehydrogenase, transmembrane subunit"/>
    <property type="match status" value="1"/>
</dbReference>
<proteinExistence type="predicted"/>
<dbReference type="GO" id="GO:0006121">
    <property type="term" value="P:mitochondrial electron transport, succinate to ubiquinone"/>
    <property type="evidence" value="ECO:0007669"/>
    <property type="project" value="TreeGrafter"/>
</dbReference>
<accession>A0A484K3L9</accession>
<evidence type="ECO:0000256" key="1">
    <source>
        <dbReference type="ARBA" id="ARBA00004434"/>
    </source>
</evidence>
<evidence type="ECO:0000256" key="9">
    <source>
        <dbReference type="SAM" id="Phobius"/>
    </source>
</evidence>
<dbReference type="PANTHER" id="PTHR10978">
    <property type="entry name" value="SUCCINATE DEHYDROGENASE CYTOCHROME B560 SUBUNIT"/>
    <property type="match status" value="1"/>
</dbReference>
<dbReference type="PANTHER" id="PTHR10978:SF5">
    <property type="entry name" value="SUCCINATE DEHYDROGENASE CYTOCHROME B560 SUBUNIT, MITOCHONDRIAL"/>
    <property type="match status" value="1"/>
</dbReference>
<dbReference type="SUPFAM" id="SSF81343">
    <property type="entry name" value="Fumarate reductase respiratory complex transmembrane subunits"/>
    <property type="match status" value="1"/>
</dbReference>
<evidence type="ECO:0000256" key="8">
    <source>
        <dbReference type="ARBA" id="ARBA00023136"/>
    </source>
</evidence>
<keyword evidence="3" id="KW-0349">Heme</keyword>
<dbReference type="GO" id="GO:0045273">
    <property type="term" value="C:respiratory chain complex II (succinate dehydrogenase)"/>
    <property type="evidence" value="ECO:0007669"/>
    <property type="project" value="UniProtKB-ARBA"/>
</dbReference>
<dbReference type="InterPro" id="IPR034804">
    <property type="entry name" value="SQR/QFR_C/D"/>
</dbReference>
<evidence type="ECO:0000313" key="10">
    <source>
        <dbReference type="EMBL" id="VFQ59095.1"/>
    </source>
</evidence>
<dbReference type="GO" id="GO:0009055">
    <property type="term" value="F:electron transfer activity"/>
    <property type="evidence" value="ECO:0007669"/>
    <property type="project" value="InterPro"/>
</dbReference>
<dbReference type="Proteomes" id="UP000595140">
    <property type="component" value="Unassembled WGS sequence"/>
</dbReference>
<evidence type="ECO:0000256" key="5">
    <source>
        <dbReference type="ARBA" id="ARBA00022723"/>
    </source>
</evidence>
<evidence type="ECO:0000256" key="6">
    <source>
        <dbReference type="ARBA" id="ARBA00022989"/>
    </source>
</evidence>
<keyword evidence="5" id="KW-0479">Metal-binding</keyword>
<keyword evidence="6 9" id="KW-1133">Transmembrane helix</keyword>
<dbReference type="InterPro" id="IPR000701">
    <property type="entry name" value="SuccDH_FuR_B_TM-su"/>
</dbReference>
<dbReference type="NCBIfam" id="TIGR02970">
    <property type="entry name" value="succ_dehyd_cytB"/>
    <property type="match status" value="1"/>
</dbReference>
<evidence type="ECO:0000313" key="11">
    <source>
        <dbReference type="Proteomes" id="UP000595140"/>
    </source>
</evidence>
<feature type="transmembrane region" description="Helical" evidence="9">
    <location>
        <begin position="187"/>
        <end position="207"/>
    </location>
</feature>
<dbReference type="AlphaFoldDB" id="A0A484K3L9"/>
<reference evidence="10 11" key="1">
    <citation type="submission" date="2018-04" db="EMBL/GenBank/DDBJ databases">
        <authorList>
            <person name="Vogel A."/>
        </authorList>
    </citation>
    <scope>NUCLEOTIDE SEQUENCE [LARGE SCALE GENOMIC DNA]</scope>
</reference>
<dbReference type="EMBL" id="OOIL02000002">
    <property type="protein sequence ID" value="VFQ59095.1"/>
    <property type="molecule type" value="Genomic_DNA"/>
</dbReference>
<comment type="subcellular location">
    <subcellularLocation>
        <location evidence="1">Mitochondrion inner membrane</location>
        <topology evidence="1">Single-pass membrane protein</topology>
    </subcellularLocation>
</comment>
<name>A0A484K3L9_9ASTE</name>
<dbReference type="GO" id="GO:0006099">
    <property type="term" value="P:tricarboxylic acid cycle"/>
    <property type="evidence" value="ECO:0007669"/>
    <property type="project" value="InterPro"/>
</dbReference>
<dbReference type="InterPro" id="IPR014314">
    <property type="entry name" value="Succ_DH_cytb556"/>
</dbReference>
<dbReference type="OrthoDB" id="588261at2759"/>
<feature type="transmembrane region" description="Helical" evidence="9">
    <location>
        <begin position="144"/>
        <end position="167"/>
    </location>
</feature>
<evidence type="ECO:0000256" key="7">
    <source>
        <dbReference type="ARBA" id="ARBA00023004"/>
    </source>
</evidence>
<sequence length="228" mass="25079">MATSAVLRSIRRRDPASSLISAYKYFSANTSSSCAPAFTDPRYGSLARNFSSKSAGYSISGIDFGSMNSHGSIMGSKVTPSVATFYQKGLFVGVPSKHHEFYRDFSIIAADKHDNLADDNKKVLRPLSPHLPVYKPQTNSTSSILNRFSGAYLAALVVGFHVLYLKAGSVSLSYSNFYQFFFYSSKLSQLSLEIAAVAMAYHVVYGARHLVGDFSRYLFPKIGRSKLK</sequence>
<protein>
    <recommendedName>
        <fullName evidence="12">Succinate dehydrogenase subunit 3</fullName>
    </recommendedName>
</protein>
<evidence type="ECO:0000256" key="2">
    <source>
        <dbReference type="ARBA" id="ARBA00011313"/>
    </source>
</evidence>
<gene>
    <name evidence="10" type="ORF">CCAM_LOCUS871</name>
</gene>
<evidence type="ECO:0008006" key="12">
    <source>
        <dbReference type="Google" id="ProtNLM"/>
    </source>
</evidence>
<keyword evidence="11" id="KW-1185">Reference proteome</keyword>
<dbReference type="CDD" id="cd03499">
    <property type="entry name" value="SQR_TypeC_SdhC"/>
    <property type="match status" value="1"/>
</dbReference>
<evidence type="ECO:0000256" key="4">
    <source>
        <dbReference type="ARBA" id="ARBA00022692"/>
    </source>
</evidence>
<dbReference type="Pfam" id="PF01127">
    <property type="entry name" value="Sdh_cyt"/>
    <property type="match status" value="1"/>
</dbReference>
<keyword evidence="8 9" id="KW-0472">Membrane</keyword>
<dbReference type="GO" id="GO:0005743">
    <property type="term" value="C:mitochondrial inner membrane"/>
    <property type="evidence" value="ECO:0007669"/>
    <property type="project" value="UniProtKB-SubCell"/>
</dbReference>
<keyword evidence="7" id="KW-0408">Iron</keyword>
<dbReference type="GO" id="GO:0046872">
    <property type="term" value="F:metal ion binding"/>
    <property type="evidence" value="ECO:0007669"/>
    <property type="project" value="UniProtKB-KW"/>
</dbReference>
<evidence type="ECO:0000256" key="3">
    <source>
        <dbReference type="ARBA" id="ARBA00022617"/>
    </source>
</evidence>
<comment type="subunit">
    <text evidence="2">Component of complex II composed of eight subunits in plants: four classical SDH subunits SDH1, SDH2, SDH3 and SDH4 (a flavoprotein (FP), an iron-sulfur protein (IP), and a cytochrome b composed of a large and a small subunit.), as well as four subunits unknown in mitochondria from bacteria and heterotrophic eukaryotes.</text>
</comment>
<organism evidence="10 11">
    <name type="scientific">Cuscuta campestris</name>
    <dbReference type="NCBI Taxonomy" id="132261"/>
    <lineage>
        <taxon>Eukaryota</taxon>
        <taxon>Viridiplantae</taxon>
        <taxon>Streptophyta</taxon>
        <taxon>Embryophyta</taxon>
        <taxon>Tracheophyta</taxon>
        <taxon>Spermatophyta</taxon>
        <taxon>Magnoliopsida</taxon>
        <taxon>eudicotyledons</taxon>
        <taxon>Gunneridae</taxon>
        <taxon>Pentapetalae</taxon>
        <taxon>asterids</taxon>
        <taxon>lamiids</taxon>
        <taxon>Solanales</taxon>
        <taxon>Convolvulaceae</taxon>
        <taxon>Cuscuteae</taxon>
        <taxon>Cuscuta</taxon>
        <taxon>Cuscuta subgen. Grammica</taxon>
        <taxon>Cuscuta sect. Cleistogrammica</taxon>
    </lineage>
</organism>
<keyword evidence="4 9" id="KW-0812">Transmembrane</keyword>